<proteinExistence type="predicted"/>
<dbReference type="Pfam" id="PF09823">
    <property type="entry name" value="DUF2357"/>
    <property type="match status" value="1"/>
</dbReference>
<name>A0A1X4G5F3_9CYAN</name>
<dbReference type="EMBL" id="NBYN01000054">
    <property type="protein sequence ID" value="OSO89771.1"/>
    <property type="molecule type" value="Genomic_DNA"/>
</dbReference>
<evidence type="ECO:0000259" key="1">
    <source>
        <dbReference type="Pfam" id="PF09823"/>
    </source>
</evidence>
<evidence type="ECO:0000313" key="2">
    <source>
        <dbReference type="EMBL" id="OSO89771.1"/>
    </source>
</evidence>
<comment type="caution">
    <text evidence="2">The sequence shown here is derived from an EMBL/GenBank/DDBJ whole genome shotgun (WGS) entry which is preliminary data.</text>
</comment>
<dbReference type="Proteomes" id="UP000192997">
    <property type="component" value="Unassembled WGS sequence"/>
</dbReference>
<feature type="domain" description="DUF2357" evidence="1">
    <location>
        <begin position="182"/>
        <end position="329"/>
    </location>
</feature>
<sequence length="541" mass="62914">MRIYPSLFAYLNQHQSPLISDIFALEASHRPILVLELDEDELLSLPSWFIPISQGIYEVGFPYLQPTDLHYDHDHHASLRYVLSLAIPGQGYNLSITDVLDLETIKEEVEIPEWEHRLGNRLDRTASELVRLFIGMFTHISSGTTRINSEANILLSGLSQKLDSVNIEDANLPIVISLDNKYQLHQKLELIGSRLRHQLTRKAELIPVGKIQEMDSYCLRDYIRRPGSTPEEKAGSKQELIGIKRYQDFNTPENKFLVYFARIFHLNCVQYEISNANQFRSQINKIRLVIDLFQQLPTVKTIQNRGYQFTKPNYVLQQNTIYKSFYQAYLEYIRKKHEKENLWGFRNYLLADAIYIYLIVGLLRLQGVNIDPTVGVSCKLIPDQGRYLSPDQNIKVRVFLQTRVCVFGLEKPSNIAMGDWMLTLEIHQLDSMELNSNKLQFPIWVFWYLPSRDVINQMGYYYLHNLRNQELENNGLFAGAIVLYLQDHTQNYSLDDSPSYEELFPNLRLVKLPENFTEQGFSQTVEIIFNTLIEVVGGFTL</sequence>
<dbReference type="RefSeq" id="WP_085728640.1">
    <property type="nucleotide sequence ID" value="NZ_NBYN01000054.1"/>
</dbReference>
<reference evidence="3" key="1">
    <citation type="submission" date="2017-04" db="EMBL/GenBank/DDBJ databases">
        <authorList>
            <person name="Abreu V.A."/>
            <person name="Popin R.V."/>
            <person name="Rigonato J."/>
            <person name="Andreote A.P."/>
            <person name="Schaker P.C."/>
            <person name="Hoff-Risseti C."/>
            <person name="Alvarenga D.O."/>
            <person name="Varani A.M."/>
            <person name="Fiore M.F."/>
        </authorList>
    </citation>
    <scope>NUCLEOTIDE SEQUENCE [LARGE SCALE GENOMIC DNA]</scope>
    <source>
        <strain evidence="3">CENA303</strain>
    </source>
</reference>
<protein>
    <recommendedName>
        <fullName evidence="1">DUF2357 domain-containing protein</fullName>
    </recommendedName>
</protein>
<accession>A0A1X4G5F3</accession>
<evidence type="ECO:0000313" key="3">
    <source>
        <dbReference type="Proteomes" id="UP000192997"/>
    </source>
</evidence>
<organism evidence="2 3">
    <name type="scientific">Cylindrospermopsis raciborskii CENA303</name>
    <dbReference type="NCBI Taxonomy" id="1170769"/>
    <lineage>
        <taxon>Bacteria</taxon>
        <taxon>Bacillati</taxon>
        <taxon>Cyanobacteriota</taxon>
        <taxon>Cyanophyceae</taxon>
        <taxon>Nostocales</taxon>
        <taxon>Aphanizomenonaceae</taxon>
        <taxon>Cylindrospermopsis</taxon>
    </lineage>
</organism>
<dbReference type="AlphaFoldDB" id="A0A1X4G5F3"/>
<dbReference type="InterPro" id="IPR018633">
    <property type="entry name" value="DUF2357"/>
</dbReference>
<gene>
    <name evidence="2" type="ORF">B7O87_11525</name>
</gene>